<evidence type="ECO:0000256" key="1">
    <source>
        <dbReference type="ARBA" id="ARBA00022737"/>
    </source>
</evidence>
<dbReference type="Gene3D" id="3.40.50.10490">
    <property type="entry name" value="Glucose-6-phosphate isomerase like protein, domain 1"/>
    <property type="match status" value="2"/>
</dbReference>
<dbReference type="GO" id="GO:0016787">
    <property type="term" value="F:hydrolase activity"/>
    <property type="evidence" value="ECO:0007669"/>
    <property type="project" value="UniProtKB-KW"/>
</dbReference>
<evidence type="ECO:0000259" key="2">
    <source>
        <dbReference type="PROSITE" id="PS51464"/>
    </source>
</evidence>
<accession>A0ABW0W1J5</accession>
<keyword evidence="4" id="KW-1185">Reference proteome</keyword>
<comment type="caution">
    <text evidence="3">The sequence shown here is derived from an EMBL/GenBank/DDBJ whole genome shotgun (WGS) entry which is preliminary data.</text>
</comment>
<gene>
    <name evidence="3" type="ORF">ACFPYJ_18735</name>
</gene>
<dbReference type="PANTHER" id="PTHR10937:SF4">
    <property type="entry name" value="GLUCOSAMINE-6-PHOSPHATE DEAMINASE"/>
    <property type="match status" value="1"/>
</dbReference>
<feature type="domain" description="SIS" evidence="2">
    <location>
        <begin position="36"/>
        <end position="181"/>
    </location>
</feature>
<dbReference type="Pfam" id="PF01380">
    <property type="entry name" value="SIS"/>
    <property type="match status" value="2"/>
</dbReference>
<dbReference type="InterPro" id="IPR035490">
    <property type="entry name" value="GlmS/FrlB_SIS"/>
</dbReference>
<dbReference type="SUPFAM" id="SSF53697">
    <property type="entry name" value="SIS domain"/>
    <property type="match status" value="1"/>
</dbReference>
<dbReference type="PROSITE" id="PS51464">
    <property type="entry name" value="SIS"/>
    <property type="match status" value="2"/>
</dbReference>
<keyword evidence="3" id="KW-0378">Hydrolase</keyword>
<sequence length="355" mass="38320">MTSTNQSRGTLTYREITEQPLAMAEAREEALRRKDWTNAYLADPSVQQTFFIGSGSSYYQSQTMAATFRSWLGREATALSSSDLLLIRKQVARDDRRTVVLGISRSGESTEVVQALESVKGLPDWQVAGVTCYGDSAMASLGDCLVSKLGQEKSTVMTKSLASMIVGVQTAIASAAGSAERLQDMADLVGGQADRVREGEQLAKQLIESRHFDRTILLGLGAMFGIAEEGGLKLKEMSTGWTESFGTLEFRHGPKSIVDSHTCMMVLVSEGTRAAELKVAQEMKEYGAHVVVVISAAGADTAFADFVVEIGLPGAADEARAAAALPFLQFYGYFTALKRGIDPDHPRNLTQVVKL</sequence>
<evidence type="ECO:0000313" key="3">
    <source>
        <dbReference type="EMBL" id="MFC5651107.1"/>
    </source>
</evidence>
<dbReference type="CDD" id="cd05008">
    <property type="entry name" value="SIS_GlmS_GlmD_1"/>
    <property type="match status" value="1"/>
</dbReference>
<dbReference type="InterPro" id="IPR035466">
    <property type="entry name" value="GlmS/AgaS_SIS"/>
</dbReference>
<dbReference type="EC" id="3.5.-.-" evidence="3"/>
<dbReference type="RefSeq" id="WP_379189702.1">
    <property type="nucleotide sequence ID" value="NZ_JBHSOW010000068.1"/>
</dbReference>
<keyword evidence="1" id="KW-0677">Repeat</keyword>
<dbReference type="EMBL" id="JBHSOW010000068">
    <property type="protein sequence ID" value="MFC5651107.1"/>
    <property type="molecule type" value="Genomic_DNA"/>
</dbReference>
<feature type="domain" description="SIS" evidence="2">
    <location>
        <begin position="202"/>
        <end position="346"/>
    </location>
</feature>
<dbReference type="InterPro" id="IPR001347">
    <property type="entry name" value="SIS_dom"/>
</dbReference>
<proteinExistence type="predicted"/>
<dbReference type="PANTHER" id="PTHR10937">
    <property type="entry name" value="GLUCOSAMINE--FRUCTOSE-6-PHOSPHATE AMINOTRANSFERASE, ISOMERIZING"/>
    <property type="match status" value="1"/>
</dbReference>
<dbReference type="InterPro" id="IPR046348">
    <property type="entry name" value="SIS_dom_sf"/>
</dbReference>
<organism evidence="3 4">
    <name type="scientific">Paenibacillus solisilvae</name>
    <dbReference type="NCBI Taxonomy" id="2486751"/>
    <lineage>
        <taxon>Bacteria</taxon>
        <taxon>Bacillati</taxon>
        <taxon>Bacillota</taxon>
        <taxon>Bacilli</taxon>
        <taxon>Bacillales</taxon>
        <taxon>Paenibacillaceae</taxon>
        <taxon>Paenibacillus</taxon>
    </lineage>
</organism>
<name>A0ABW0W1J5_9BACL</name>
<evidence type="ECO:0000313" key="4">
    <source>
        <dbReference type="Proteomes" id="UP001596047"/>
    </source>
</evidence>
<protein>
    <submittedName>
        <fullName evidence="3">SIS domain-containing protein</fullName>
        <ecNumber evidence="3">3.5.-.-</ecNumber>
    </submittedName>
</protein>
<reference evidence="4" key="1">
    <citation type="journal article" date="2019" name="Int. J. Syst. Evol. Microbiol.">
        <title>The Global Catalogue of Microorganisms (GCM) 10K type strain sequencing project: providing services to taxonomists for standard genome sequencing and annotation.</title>
        <authorList>
            <consortium name="The Broad Institute Genomics Platform"/>
            <consortium name="The Broad Institute Genome Sequencing Center for Infectious Disease"/>
            <person name="Wu L."/>
            <person name="Ma J."/>
        </authorList>
    </citation>
    <scope>NUCLEOTIDE SEQUENCE [LARGE SCALE GENOMIC DNA]</scope>
    <source>
        <strain evidence="4">CGMCC 1.3240</strain>
    </source>
</reference>
<dbReference type="CDD" id="cd05009">
    <property type="entry name" value="SIS_GlmS_GlmD_2"/>
    <property type="match status" value="1"/>
</dbReference>
<dbReference type="Proteomes" id="UP001596047">
    <property type="component" value="Unassembled WGS sequence"/>
</dbReference>